<protein>
    <submittedName>
        <fullName evidence="2">Uncharacterized protein</fullName>
    </submittedName>
</protein>
<feature type="non-terminal residue" evidence="2">
    <location>
        <position position="1"/>
    </location>
</feature>
<accession>A0A699ZCD3</accession>
<feature type="compositionally biased region" description="Low complexity" evidence="1">
    <location>
        <begin position="23"/>
        <end position="37"/>
    </location>
</feature>
<dbReference type="Proteomes" id="UP000485058">
    <property type="component" value="Unassembled WGS sequence"/>
</dbReference>
<reference evidence="2 3" key="1">
    <citation type="submission" date="2020-02" db="EMBL/GenBank/DDBJ databases">
        <title>Draft genome sequence of Haematococcus lacustris strain NIES-144.</title>
        <authorList>
            <person name="Morimoto D."/>
            <person name="Nakagawa S."/>
            <person name="Yoshida T."/>
            <person name="Sawayama S."/>
        </authorList>
    </citation>
    <scope>NUCLEOTIDE SEQUENCE [LARGE SCALE GENOMIC DNA]</scope>
    <source>
        <strain evidence="2 3">NIES-144</strain>
    </source>
</reference>
<keyword evidence="3" id="KW-1185">Reference proteome</keyword>
<name>A0A699ZCD3_HAELA</name>
<gene>
    <name evidence="2" type="ORF">HaLaN_17476</name>
</gene>
<evidence type="ECO:0000313" key="2">
    <source>
        <dbReference type="EMBL" id="GFH20367.1"/>
    </source>
</evidence>
<feature type="region of interest" description="Disordered" evidence="1">
    <location>
        <begin position="17"/>
        <end position="37"/>
    </location>
</feature>
<dbReference type="AlphaFoldDB" id="A0A699ZCD3"/>
<evidence type="ECO:0000256" key="1">
    <source>
        <dbReference type="SAM" id="MobiDB-lite"/>
    </source>
</evidence>
<feature type="non-terminal residue" evidence="2">
    <location>
        <position position="128"/>
    </location>
</feature>
<organism evidence="2 3">
    <name type="scientific">Haematococcus lacustris</name>
    <name type="common">Green alga</name>
    <name type="synonym">Haematococcus pluvialis</name>
    <dbReference type="NCBI Taxonomy" id="44745"/>
    <lineage>
        <taxon>Eukaryota</taxon>
        <taxon>Viridiplantae</taxon>
        <taxon>Chlorophyta</taxon>
        <taxon>core chlorophytes</taxon>
        <taxon>Chlorophyceae</taxon>
        <taxon>CS clade</taxon>
        <taxon>Chlamydomonadales</taxon>
        <taxon>Haematococcaceae</taxon>
        <taxon>Haematococcus</taxon>
    </lineage>
</organism>
<comment type="caution">
    <text evidence="2">The sequence shown here is derived from an EMBL/GenBank/DDBJ whole genome shotgun (WGS) entry which is preliminary data.</text>
</comment>
<evidence type="ECO:0000313" key="3">
    <source>
        <dbReference type="Proteomes" id="UP000485058"/>
    </source>
</evidence>
<sequence length="128" mass="13339">MRGWWLQIEELQRLKAAQAGHRSPAPSHTQSSSSGTGFSWLDRFGDKMESLASDLESSVTKLSYKVPLALGAEPSLASVSAGSSSHGHGPSGSRLLERVVAAEAMVAVSQELAASRSALLAALHAAAK</sequence>
<dbReference type="EMBL" id="BLLF01001621">
    <property type="protein sequence ID" value="GFH20367.1"/>
    <property type="molecule type" value="Genomic_DNA"/>
</dbReference>
<proteinExistence type="predicted"/>